<sequence length="97" mass="11590">DKLKRAIRSYSKKDVDLILDTMESIADVRKDSIQAIEYIRLLRRYIRRNWKYIKPIGKRELPGIENYKGLGTFESNHRPFSYRMKKQGRAWSKKGAE</sequence>
<gene>
    <name evidence="2" type="ORF">GKC34_13855</name>
</gene>
<protein>
    <submittedName>
        <fullName evidence="2">ISLre2 family transposase</fullName>
    </submittedName>
</protein>
<comment type="similarity">
    <text evidence="1">Belongs to the UPF0236 family.</text>
</comment>
<feature type="non-terminal residue" evidence="2">
    <location>
        <position position="1"/>
    </location>
</feature>
<dbReference type="Proteomes" id="UP000437575">
    <property type="component" value="Unassembled WGS sequence"/>
</dbReference>
<evidence type="ECO:0000313" key="3">
    <source>
        <dbReference type="Proteomes" id="UP000437575"/>
    </source>
</evidence>
<accession>A0A6A8LTH9</accession>
<reference evidence="2 3" key="1">
    <citation type="submission" date="2019-11" db="EMBL/GenBank/DDBJ databases">
        <title>Draft Genome Sequence of Plant Growth-Promoting Rhizosphere-Associated Bacteria.</title>
        <authorList>
            <person name="Vasilyev I.Y."/>
            <person name="Radchenko V."/>
            <person name="Ilnitskaya E.V."/>
        </authorList>
    </citation>
    <scope>NUCLEOTIDE SEQUENCE [LARGE SCALE GENOMIC DNA]</scope>
    <source>
        <strain evidence="2 3">VRA_1sq_f</strain>
    </source>
</reference>
<evidence type="ECO:0000256" key="1">
    <source>
        <dbReference type="ARBA" id="ARBA00006539"/>
    </source>
</evidence>
<organism evidence="2 3">
    <name type="scientific">Ligilactobacillus salivarius</name>
    <dbReference type="NCBI Taxonomy" id="1624"/>
    <lineage>
        <taxon>Bacteria</taxon>
        <taxon>Bacillati</taxon>
        <taxon>Bacillota</taxon>
        <taxon>Bacilli</taxon>
        <taxon>Lactobacillales</taxon>
        <taxon>Lactobacillaceae</taxon>
        <taxon>Ligilactobacillus</taxon>
    </lineage>
</organism>
<feature type="non-terminal residue" evidence="2">
    <location>
        <position position="97"/>
    </location>
</feature>
<dbReference type="EMBL" id="WKKZ01001318">
    <property type="protein sequence ID" value="MSE06766.1"/>
    <property type="molecule type" value="Genomic_DNA"/>
</dbReference>
<proteinExistence type="inferred from homology"/>
<dbReference type="Pfam" id="PF06782">
    <property type="entry name" value="UPF0236"/>
    <property type="match status" value="1"/>
</dbReference>
<dbReference type="AlphaFoldDB" id="A0A6A8LTH9"/>
<name>A0A6A8LTH9_9LACO</name>
<comment type="caution">
    <text evidence="2">The sequence shown here is derived from an EMBL/GenBank/DDBJ whole genome shotgun (WGS) entry which is preliminary data.</text>
</comment>
<evidence type="ECO:0000313" key="2">
    <source>
        <dbReference type="EMBL" id="MSE06766.1"/>
    </source>
</evidence>
<dbReference type="InterPro" id="IPR009620">
    <property type="entry name" value="UPF0236"/>
</dbReference>